<evidence type="ECO:0000313" key="1">
    <source>
        <dbReference type="EMBL" id="GAI57811.1"/>
    </source>
</evidence>
<comment type="caution">
    <text evidence="1">The sequence shown here is derived from an EMBL/GenBank/DDBJ whole genome shotgun (WGS) entry which is preliminary data.</text>
</comment>
<accession>X1QSM3</accession>
<feature type="non-terminal residue" evidence="1">
    <location>
        <position position="1"/>
    </location>
</feature>
<name>X1QSM3_9ZZZZ</name>
<dbReference type="EMBL" id="BARV01035548">
    <property type="protein sequence ID" value="GAI57811.1"/>
    <property type="molecule type" value="Genomic_DNA"/>
</dbReference>
<sequence>AKKLRIRIIEYKNDETTFRYQTRERARRKVHKVSAASIAHNVRENRLFPTR</sequence>
<protein>
    <submittedName>
        <fullName evidence="1">Uncharacterized protein</fullName>
    </submittedName>
</protein>
<gene>
    <name evidence="1" type="ORF">S06H3_55447</name>
</gene>
<proteinExistence type="predicted"/>
<organism evidence="1">
    <name type="scientific">marine sediment metagenome</name>
    <dbReference type="NCBI Taxonomy" id="412755"/>
    <lineage>
        <taxon>unclassified sequences</taxon>
        <taxon>metagenomes</taxon>
        <taxon>ecological metagenomes</taxon>
    </lineage>
</organism>
<dbReference type="AlphaFoldDB" id="X1QSM3"/>
<reference evidence="1" key="1">
    <citation type="journal article" date="2014" name="Front. Microbiol.">
        <title>High frequency of phylogenetically diverse reductive dehalogenase-homologous genes in deep subseafloor sedimentary metagenomes.</title>
        <authorList>
            <person name="Kawai M."/>
            <person name="Futagami T."/>
            <person name="Toyoda A."/>
            <person name="Takaki Y."/>
            <person name="Nishi S."/>
            <person name="Hori S."/>
            <person name="Arai W."/>
            <person name="Tsubouchi T."/>
            <person name="Morono Y."/>
            <person name="Uchiyama I."/>
            <person name="Ito T."/>
            <person name="Fujiyama A."/>
            <person name="Inagaki F."/>
            <person name="Takami H."/>
        </authorList>
    </citation>
    <scope>NUCLEOTIDE SEQUENCE</scope>
    <source>
        <strain evidence="1">Expedition CK06-06</strain>
    </source>
</reference>